<evidence type="ECO:0000313" key="7">
    <source>
        <dbReference type="WBParaSite" id="EEL_0000446701-mRNA-1"/>
    </source>
</evidence>
<keyword evidence="4" id="KW-0472">Membrane</keyword>
<dbReference type="CDD" id="cd00042">
    <property type="entry name" value="CY"/>
    <property type="match status" value="1"/>
</dbReference>
<proteinExistence type="inferred from homology"/>
<dbReference type="STRING" id="1147741.A0A0R3RRT0"/>
<organism evidence="6 7">
    <name type="scientific">Elaeophora elaphi</name>
    <dbReference type="NCBI Taxonomy" id="1147741"/>
    <lineage>
        <taxon>Eukaryota</taxon>
        <taxon>Metazoa</taxon>
        <taxon>Ecdysozoa</taxon>
        <taxon>Nematoda</taxon>
        <taxon>Chromadorea</taxon>
        <taxon>Rhabditida</taxon>
        <taxon>Spirurina</taxon>
        <taxon>Spiruromorpha</taxon>
        <taxon>Filarioidea</taxon>
        <taxon>Onchocercidae</taxon>
        <taxon>Elaeophora</taxon>
    </lineage>
</organism>
<dbReference type="AlphaFoldDB" id="A0A0R3RRT0"/>
<dbReference type="SMART" id="SM00043">
    <property type="entry name" value="CY"/>
    <property type="match status" value="1"/>
</dbReference>
<keyword evidence="4" id="KW-0812">Transmembrane</keyword>
<reference evidence="7" key="1">
    <citation type="submission" date="2017-02" db="UniProtKB">
        <authorList>
            <consortium name="WormBaseParasite"/>
        </authorList>
    </citation>
    <scope>IDENTIFICATION</scope>
</reference>
<name>A0A0R3RRT0_9BILA</name>
<evidence type="ECO:0000256" key="3">
    <source>
        <dbReference type="ARBA" id="ARBA00022704"/>
    </source>
</evidence>
<keyword evidence="6" id="KW-1185">Reference proteome</keyword>
<dbReference type="GO" id="GO:0005737">
    <property type="term" value="C:cytoplasm"/>
    <property type="evidence" value="ECO:0007669"/>
    <property type="project" value="TreeGrafter"/>
</dbReference>
<dbReference type="PANTHER" id="PTHR46186">
    <property type="entry name" value="CYSTATIN"/>
    <property type="match status" value="1"/>
</dbReference>
<dbReference type="Gene3D" id="3.10.450.10">
    <property type="match status" value="1"/>
</dbReference>
<dbReference type="GO" id="GO:0031982">
    <property type="term" value="C:vesicle"/>
    <property type="evidence" value="ECO:0007669"/>
    <property type="project" value="TreeGrafter"/>
</dbReference>
<keyword evidence="3" id="KW-0789">Thiol protease inhibitor</keyword>
<comment type="similarity">
    <text evidence="1">Belongs to the cystatin family.</text>
</comment>
<evidence type="ECO:0000313" key="6">
    <source>
        <dbReference type="Proteomes" id="UP000050640"/>
    </source>
</evidence>
<keyword evidence="2" id="KW-0646">Protease inhibitor</keyword>
<dbReference type="GO" id="GO:0005615">
    <property type="term" value="C:extracellular space"/>
    <property type="evidence" value="ECO:0007669"/>
    <property type="project" value="TreeGrafter"/>
</dbReference>
<dbReference type="GO" id="GO:0004869">
    <property type="term" value="F:cysteine-type endopeptidase inhibitor activity"/>
    <property type="evidence" value="ECO:0007669"/>
    <property type="project" value="UniProtKB-KW"/>
</dbReference>
<evidence type="ECO:0000256" key="1">
    <source>
        <dbReference type="ARBA" id="ARBA00009403"/>
    </source>
</evidence>
<dbReference type="WBParaSite" id="EEL_0000446701-mRNA-1">
    <property type="protein sequence ID" value="EEL_0000446701-mRNA-1"/>
    <property type="gene ID" value="EEL_0000446701"/>
</dbReference>
<sequence>MLWMKKVKHQGLFKIQFTAQLNVIVAMSSHRAVELTIGNVLGYRSFKNSVTVAHTPPKTTEGSNNRRILMLYQRSTQSCVQCKTMFYLTVWLSVFLLVISTSSAKGMQLGGITNSNVDEAEIQKVAKKAMVEINAKTNSTNLYKFVKVISARTQVVSGIKYYLTILAAPTTCKKAGLQVSFKYCANI</sequence>
<dbReference type="Pfam" id="PF00031">
    <property type="entry name" value="Cystatin"/>
    <property type="match status" value="1"/>
</dbReference>
<evidence type="ECO:0000256" key="2">
    <source>
        <dbReference type="ARBA" id="ARBA00022690"/>
    </source>
</evidence>
<keyword evidence="4" id="KW-1133">Transmembrane helix</keyword>
<dbReference type="SUPFAM" id="SSF54403">
    <property type="entry name" value="Cystatin/monellin"/>
    <property type="match status" value="1"/>
</dbReference>
<feature type="transmembrane region" description="Helical" evidence="4">
    <location>
        <begin position="84"/>
        <end position="104"/>
    </location>
</feature>
<evidence type="ECO:0000256" key="4">
    <source>
        <dbReference type="SAM" id="Phobius"/>
    </source>
</evidence>
<dbReference type="Proteomes" id="UP000050640">
    <property type="component" value="Unplaced"/>
</dbReference>
<protein>
    <submittedName>
        <fullName evidence="7">Cystatin domain-containing protein</fullName>
    </submittedName>
</protein>
<dbReference type="InterPro" id="IPR000010">
    <property type="entry name" value="Cystatin_dom"/>
</dbReference>
<evidence type="ECO:0000259" key="5">
    <source>
        <dbReference type="SMART" id="SM00043"/>
    </source>
</evidence>
<feature type="domain" description="Cystatin" evidence="5">
    <location>
        <begin position="107"/>
        <end position="184"/>
    </location>
</feature>
<accession>A0A0R3RRT0</accession>
<dbReference type="PANTHER" id="PTHR46186:SF2">
    <property type="entry name" value="CYSTATIN"/>
    <property type="match status" value="1"/>
</dbReference>
<dbReference type="InterPro" id="IPR046350">
    <property type="entry name" value="Cystatin_sf"/>
</dbReference>